<dbReference type="InterPro" id="IPR016166">
    <property type="entry name" value="FAD-bd_PCMH"/>
</dbReference>
<keyword evidence="9 13" id="KW-0408">Iron</keyword>
<dbReference type="SUPFAM" id="SSF47741">
    <property type="entry name" value="CO dehydrogenase ISP C-domain like"/>
    <property type="match status" value="1"/>
</dbReference>
<feature type="binding site" evidence="13">
    <location>
        <position position="63"/>
    </location>
    <ligand>
        <name>[2Fe-2S] cluster</name>
        <dbReference type="ChEBI" id="CHEBI:190135"/>
        <label>1</label>
    </ligand>
</feature>
<evidence type="ECO:0000259" key="14">
    <source>
        <dbReference type="PROSITE" id="PS51387"/>
    </source>
</evidence>
<comment type="cofactor">
    <cofactor evidence="1">
        <name>Mo-molybdopterin</name>
        <dbReference type="ChEBI" id="CHEBI:71302"/>
    </cofactor>
</comment>
<dbReference type="Pfam" id="PF01315">
    <property type="entry name" value="Ald_Xan_dh_C"/>
    <property type="match status" value="1"/>
</dbReference>
<dbReference type="PIRSF" id="PIRSF000127">
    <property type="entry name" value="Xanthine_DH"/>
    <property type="match status" value="1"/>
</dbReference>
<keyword evidence="7 13" id="KW-0479">Metal-binding</keyword>
<dbReference type="GO" id="GO:0016491">
    <property type="term" value="F:oxidoreductase activity"/>
    <property type="evidence" value="ECO:0007669"/>
    <property type="project" value="UniProtKB-KW"/>
</dbReference>
<dbReference type="GO" id="GO:0005777">
    <property type="term" value="C:peroxisome"/>
    <property type="evidence" value="ECO:0007669"/>
    <property type="project" value="UniProtKB-SubCell"/>
</dbReference>
<dbReference type="PROSITE" id="PS00197">
    <property type="entry name" value="2FE2S_FER_1"/>
    <property type="match status" value="1"/>
</dbReference>
<dbReference type="PROSITE" id="PS51387">
    <property type="entry name" value="FAD_PCMH"/>
    <property type="match status" value="1"/>
</dbReference>
<dbReference type="Gene3D" id="3.90.1170.50">
    <property type="entry name" value="Aldehyde oxidase/xanthine dehydrogenase, a/b hammerhead"/>
    <property type="match status" value="1"/>
</dbReference>
<dbReference type="GO" id="GO:0005506">
    <property type="term" value="F:iron ion binding"/>
    <property type="evidence" value="ECO:0007669"/>
    <property type="project" value="InterPro"/>
</dbReference>
<dbReference type="VEuPathDB" id="VectorBase:ACON2_039682"/>
<organism evidence="15">
    <name type="scientific">Anopheles coluzzii</name>
    <name type="common">African malaria mosquito</name>
    <dbReference type="NCBI Taxonomy" id="1518534"/>
    <lineage>
        <taxon>Eukaryota</taxon>
        <taxon>Metazoa</taxon>
        <taxon>Ecdysozoa</taxon>
        <taxon>Arthropoda</taxon>
        <taxon>Hexapoda</taxon>
        <taxon>Insecta</taxon>
        <taxon>Pterygota</taxon>
        <taxon>Neoptera</taxon>
        <taxon>Endopterygota</taxon>
        <taxon>Diptera</taxon>
        <taxon>Nematocera</taxon>
        <taxon>Culicoidea</taxon>
        <taxon>Culicidae</taxon>
        <taxon>Anophelinae</taxon>
        <taxon>Anopheles</taxon>
    </lineage>
</organism>
<dbReference type="InterPro" id="IPR037165">
    <property type="entry name" value="AldOxase/xan_DH_Mopterin-bd_sf"/>
</dbReference>
<keyword evidence="5" id="KW-0500">Molybdenum</keyword>
<dbReference type="AlphaFoldDB" id="A0A8W7Q0E7"/>
<accession>A0A8W7Q0E7</accession>
<dbReference type="EnsemblMetazoa" id="ACOM040008-RA">
    <property type="protein sequence ID" value="ACOM040008-PA.1"/>
    <property type="gene ID" value="ACOM040008"/>
</dbReference>
<comment type="cofactor">
    <cofactor evidence="13">
        <name>[2Fe-2S] cluster</name>
        <dbReference type="ChEBI" id="CHEBI:190135"/>
    </cofactor>
    <text evidence="13">Binds 2 [2Fe-2S] clusters.</text>
</comment>
<dbReference type="GO" id="GO:0071949">
    <property type="term" value="F:FAD binding"/>
    <property type="evidence" value="ECO:0007669"/>
    <property type="project" value="InterPro"/>
</dbReference>
<dbReference type="Gene3D" id="3.30.365.10">
    <property type="entry name" value="Aldehyde oxidase/xanthine dehydrogenase, molybdopterin binding domain"/>
    <property type="match status" value="4"/>
</dbReference>
<evidence type="ECO:0000256" key="12">
    <source>
        <dbReference type="ARBA" id="ARBA00034078"/>
    </source>
</evidence>
<dbReference type="Pfam" id="PF20256">
    <property type="entry name" value="MoCoBD_2"/>
    <property type="match status" value="1"/>
</dbReference>
<dbReference type="InterPro" id="IPR046867">
    <property type="entry name" value="AldOxase/xan_DH_MoCoBD2"/>
</dbReference>
<dbReference type="SUPFAM" id="SSF54665">
    <property type="entry name" value="CO dehydrogenase molybdoprotein N-domain-like"/>
    <property type="match status" value="1"/>
</dbReference>
<evidence type="ECO:0000256" key="1">
    <source>
        <dbReference type="ARBA" id="ARBA00001924"/>
    </source>
</evidence>
<dbReference type="FunFam" id="3.30.365.10:FF:000009">
    <property type="entry name" value="Aldehyde oxidase"/>
    <property type="match status" value="1"/>
</dbReference>
<dbReference type="FunFam" id="3.30.465.10:FF:000013">
    <property type="entry name" value="Aldehyde oxidase"/>
    <property type="match status" value="1"/>
</dbReference>
<proteinExistence type="inferred from homology"/>
<evidence type="ECO:0000256" key="4">
    <source>
        <dbReference type="ARBA" id="ARBA00011738"/>
    </source>
</evidence>
<dbReference type="InterPro" id="IPR002346">
    <property type="entry name" value="Mopterin_DH_FAD-bd"/>
</dbReference>
<dbReference type="FunFam" id="3.90.1170.50:FF:000003">
    <property type="entry name" value="Aldehyde oxidase"/>
    <property type="match status" value="1"/>
</dbReference>
<dbReference type="Pfam" id="PF02738">
    <property type="entry name" value="MoCoBD_1"/>
    <property type="match status" value="1"/>
</dbReference>
<dbReference type="SUPFAM" id="SSF54292">
    <property type="entry name" value="2Fe-2S ferredoxin-like"/>
    <property type="match status" value="1"/>
</dbReference>
<keyword evidence="6 13" id="KW-0001">2Fe-2S</keyword>
<dbReference type="Gene3D" id="3.30.465.10">
    <property type="match status" value="1"/>
</dbReference>
<evidence type="ECO:0000256" key="3">
    <source>
        <dbReference type="ARBA" id="ARBA00006849"/>
    </source>
</evidence>
<feature type="binding site" evidence="13">
    <location>
        <position position="131"/>
    </location>
    <ligand>
        <name>[2Fe-2S] cluster</name>
        <dbReference type="ChEBI" id="CHEBI:190135"/>
        <label>2</label>
    </ligand>
</feature>
<keyword evidence="8" id="KW-0560">Oxidoreductase</keyword>
<dbReference type="FunFam" id="3.30.365.10:FF:000019">
    <property type="entry name" value="indole-3-acetaldehyde oxidase"/>
    <property type="match status" value="1"/>
</dbReference>
<protein>
    <recommendedName>
        <fullName evidence="14">FAD-binding PCMH-type domain-containing protein</fullName>
    </recommendedName>
</protein>
<feature type="binding site" evidence="13">
    <location>
        <position position="95"/>
    </location>
    <ligand>
        <name>[2Fe-2S] cluster</name>
        <dbReference type="ChEBI" id="CHEBI:190135"/>
        <label>2</label>
    </ligand>
</feature>
<keyword evidence="11" id="KW-0576">Peroxisome</keyword>
<feature type="binding site" evidence="13">
    <location>
        <position position="98"/>
    </location>
    <ligand>
        <name>[2Fe-2S] cluster</name>
        <dbReference type="ChEBI" id="CHEBI:190135"/>
        <label>2</label>
    </ligand>
</feature>
<comment type="subunit">
    <text evidence="4">Homodimer.</text>
</comment>
<dbReference type="SUPFAM" id="SSF56176">
    <property type="entry name" value="FAD-binding/transporter-associated domain-like"/>
    <property type="match status" value="1"/>
</dbReference>
<evidence type="ECO:0000256" key="6">
    <source>
        <dbReference type="ARBA" id="ARBA00022714"/>
    </source>
</evidence>
<dbReference type="InterPro" id="IPR002888">
    <property type="entry name" value="2Fe-2S-bd"/>
</dbReference>
<evidence type="ECO:0000256" key="7">
    <source>
        <dbReference type="ARBA" id="ARBA00022723"/>
    </source>
</evidence>
<dbReference type="InterPro" id="IPR008274">
    <property type="entry name" value="AldOxase/xan_DH_MoCoBD1"/>
</dbReference>
<dbReference type="Proteomes" id="UP000075882">
    <property type="component" value="Unassembled WGS sequence"/>
</dbReference>
<comment type="cofactor">
    <cofactor evidence="12">
        <name>[2Fe-2S] cluster</name>
        <dbReference type="ChEBI" id="CHEBI:190135"/>
    </cofactor>
</comment>
<sequence length="1116" mass="122516">LMNLFTVSIFSPLSEVTFTINGIAYTAKTENLSLDTSLNTFIRNHAHLSGSKFMCLEGGCGACIVNVSGLHPVTKETKSWSANSERLAHMNGSQCGYCSPGMVMTMYSLMKSKQGAVSMEDVENALGGNICRCTGYRPILDAFKSLASVSEQELPDIEELKICPKTNTACSAKCPVAASLIEQGRPVHLVAGDDREWHKVYTLAEIFAIFSVYRRSESLQVFIDITSVEELRNYFLRTGELIVGANVTLTEFIEILDKTATKRPNFRYCGEIARHLRLIANLAVRNAGTIAGNLTLKNQHPQFPSDVYILLEAVGAKLIVAFLLRMASDKMTVKSATLCFGGINPKFLLSVATDNNVPLDPRFRSGSAMLQRPLSSGQQYYDTNKKNWPVTKYVPKLEGLAQTSGEAKYTNDFPPFPGELYAAFVVATQLNSTIGKIDPTEALKLPGVVAFYSAKHIPGVNNFMSDGMHFYFPDVEEIFCSGRVLFHGQPVGVIVAERFDQAVRAAKQVNIIYERISDAPICPTIKAVLTHRSKDRIVSQPASSRTSPQVDVQVSKKLQGTLELAGQYHYTLEPQTCVCVPMENGMDVYAATQFIDLVQVAIAAALNVPENSLNLTVRRLGGGFGAKLTRSSHIACACALAAHLTRRPVRFIMTIEANMSTIGKRYSCVSNYQLEVDSKGKILKLANNFMQDYGCNLNENVVDDAKVVFGLSYNSSAWKVEGSSVLTDAPSNTWMRAPATTEGIAMVETIMEHIAWITGVDPMQVRLSNMPAGSKLVTLMPQFRKDVEFDKRKQAVDEFNAKNRWRKRGIAMVPMQFPLVHYGALHAQVSIYAKDGTVAISHGGIEIGQGINTKAAQVAAFTLGIPLEKIAIKPTTSMTSPNAAMTGGSMTSEVVCYAIKKACEILNTRLQPVKDELKTAPWEKITQTCYARDIDLSALYQYKKSDLKPYSIWGLSCAEVEIDVLTGQIQLSRVDILEDTGESISPGIDVGQIEGAFVMGIGYWLTEVLVYDMSNGALLTNRSWNYKPPGAKDIPVDFRIRLIQTGDNPYGVLRSKATGEPALTMAIVVVFALRYALRSAQKDAGRPDDWIPLGSASTPDQIFLKASNAYEQYKLK</sequence>
<dbReference type="InterPro" id="IPR036856">
    <property type="entry name" value="Ald_Oxase/Xan_DH_a/b_sf"/>
</dbReference>
<dbReference type="PANTHER" id="PTHR11908">
    <property type="entry name" value="XANTHINE DEHYDROGENASE"/>
    <property type="match status" value="1"/>
</dbReference>
<dbReference type="SUPFAM" id="SSF56003">
    <property type="entry name" value="Molybdenum cofactor-binding domain"/>
    <property type="match status" value="1"/>
</dbReference>
<dbReference type="InterPro" id="IPR000674">
    <property type="entry name" value="Ald_Oxase/Xan_DH_a/b"/>
</dbReference>
<dbReference type="InterPro" id="IPR036884">
    <property type="entry name" value="2Fe-2S-bd_dom_sf"/>
</dbReference>
<reference evidence="15" key="1">
    <citation type="submission" date="2022-08" db="UniProtKB">
        <authorList>
            <consortium name="EnsemblMetazoa"/>
        </authorList>
    </citation>
    <scope>IDENTIFICATION</scope>
</reference>
<keyword evidence="10 13" id="KW-0411">Iron-sulfur</keyword>
<evidence type="ECO:0000256" key="9">
    <source>
        <dbReference type="ARBA" id="ARBA00023004"/>
    </source>
</evidence>
<dbReference type="InterPro" id="IPR036010">
    <property type="entry name" value="2Fe-2S_ferredoxin-like_sf"/>
</dbReference>
<dbReference type="Pfam" id="PF01799">
    <property type="entry name" value="Fer2_2"/>
    <property type="match status" value="1"/>
</dbReference>
<dbReference type="SMART" id="SM01008">
    <property type="entry name" value="Ald_Xan_dh_C"/>
    <property type="match status" value="1"/>
</dbReference>
<evidence type="ECO:0000256" key="8">
    <source>
        <dbReference type="ARBA" id="ARBA00023002"/>
    </source>
</evidence>
<feature type="binding site" evidence="13">
    <location>
        <position position="60"/>
    </location>
    <ligand>
        <name>[2Fe-2S] cluster</name>
        <dbReference type="ChEBI" id="CHEBI:190135"/>
        <label>1</label>
    </ligand>
</feature>
<dbReference type="Pfam" id="PF00941">
    <property type="entry name" value="FAD_binding_5"/>
    <property type="match status" value="1"/>
</dbReference>
<comment type="similarity">
    <text evidence="3">Belongs to the xanthine dehydrogenase family.</text>
</comment>
<dbReference type="InterPro" id="IPR016208">
    <property type="entry name" value="Ald_Oxase/xanthine_DH-like"/>
</dbReference>
<evidence type="ECO:0000256" key="11">
    <source>
        <dbReference type="ARBA" id="ARBA00023140"/>
    </source>
</evidence>
<feature type="binding site" evidence="13">
    <location>
        <position position="55"/>
    </location>
    <ligand>
        <name>[2Fe-2S] cluster</name>
        <dbReference type="ChEBI" id="CHEBI:190135"/>
        <label>1</label>
    </ligand>
</feature>
<dbReference type="InterPro" id="IPR036318">
    <property type="entry name" value="FAD-bd_PCMH-like_sf"/>
</dbReference>
<dbReference type="Gene3D" id="1.10.150.120">
    <property type="entry name" value="[2Fe-2S]-binding domain"/>
    <property type="match status" value="1"/>
</dbReference>
<evidence type="ECO:0000256" key="2">
    <source>
        <dbReference type="ARBA" id="ARBA00004275"/>
    </source>
</evidence>
<name>A0A8W7Q0E7_ANOCL</name>
<feature type="binding site" evidence="13">
    <location>
        <position position="133"/>
    </location>
    <ligand>
        <name>[2Fe-2S] cluster</name>
        <dbReference type="ChEBI" id="CHEBI:190135"/>
        <label>2</label>
    </ligand>
</feature>
<evidence type="ECO:0000256" key="10">
    <source>
        <dbReference type="ARBA" id="ARBA00023014"/>
    </source>
</evidence>
<dbReference type="GO" id="GO:0051537">
    <property type="term" value="F:2 iron, 2 sulfur cluster binding"/>
    <property type="evidence" value="ECO:0007669"/>
    <property type="project" value="UniProtKB-KW"/>
</dbReference>
<dbReference type="FunFam" id="3.30.365.10:FF:000001">
    <property type="entry name" value="Xanthine dehydrogenase oxidase"/>
    <property type="match status" value="1"/>
</dbReference>
<feature type="domain" description="FAD-binding PCMH-type" evidence="14">
    <location>
        <begin position="168"/>
        <end position="362"/>
    </location>
</feature>
<dbReference type="InterPro" id="IPR016169">
    <property type="entry name" value="FAD-bd_PCMH_sub2"/>
</dbReference>
<dbReference type="PANTHER" id="PTHR11908:SF132">
    <property type="entry name" value="ALDEHYDE OXIDASE 1-RELATED"/>
    <property type="match status" value="1"/>
</dbReference>
<dbReference type="InterPro" id="IPR006058">
    <property type="entry name" value="2Fe2S_fd_BS"/>
</dbReference>
<evidence type="ECO:0000256" key="5">
    <source>
        <dbReference type="ARBA" id="ARBA00022505"/>
    </source>
</evidence>
<evidence type="ECO:0000313" key="15">
    <source>
        <dbReference type="EnsemblMetazoa" id="ACOM040008-PA.1"/>
    </source>
</evidence>
<comment type="subcellular location">
    <subcellularLocation>
        <location evidence="2">Peroxisome</location>
    </subcellularLocation>
</comment>
<evidence type="ECO:0000256" key="13">
    <source>
        <dbReference type="PIRSR" id="PIRSR000127-3"/>
    </source>
</evidence>